<sequence>MRLLNTTTLHLKDFITVDQAPPYAILSHTWGADEVTFKDLRSGRPEEYQHKQGWTKITQSARYAGRRGWGFIWIDTCCIDKSDITELSEAINSMFHWYERAEVCYAYLADVPPMNSVSNHPWKWSFRSSRWFTRGWTLQELLAPSFLEFLDSDWNLIGSRDEWVDEIERATGIEVKQIANFQECCIATKLSWAAHRQTTRVEDRAYSLLGLLGVNMPLIFGEGERAFARLQLELMRSSNDESIFVWGPAMS</sequence>
<accession>A0AAN6MFB0</accession>
<keyword evidence="3" id="KW-1185">Reference proteome</keyword>
<organism evidence="2 3">
    <name type="scientific">Staphylotrichum tortipilum</name>
    <dbReference type="NCBI Taxonomy" id="2831512"/>
    <lineage>
        <taxon>Eukaryota</taxon>
        <taxon>Fungi</taxon>
        <taxon>Dikarya</taxon>
        <taxon>Ascomycota</taxon>
        <taxon>Pezizomycotina</taxon>
        <taxon>Sordariomycetes</taxon>
        <taxon>Sordariomycetidae</taxon>
        <taxon>Sordariales</taxon>
        <taxon>Chaetomiaceae</taxon>
        <taxon>Staphylotrichum</taxon>
    </lineage>
</organism>
<dbReference type="InterPro" id="IPR010730">
    <property type="entry name" value="HET"/>
</dbReference>
<dbReference type="PANTHER" id="PTHR10622:SF10">
    <property type="entry name" value="HET DOMAIN-CONTAINING PROTEIN"/>
    <property type="match status" value="1"/>
</dbReference>
<proteinExistence type="predicted"/>
<name>A0AAN6MFB0_9PEZI</name>
<dbReference type="Pfam" id="PF06985">
    <property type="entry name" value="HET"/>
    <property type="match status" value="1"/>
</dbReference>
<evidence type="ECO:0000313" key="3">
    <source>
        <dbReference type="Proteomes" id="UP001303889"/>
    </source>
</evidence>
<gene>
    <name evidence="2" type="ORF">C8A05DRAFT_46697</name>
</gene>
<evidence type="ECO:0000259" key="1">
    <source>
        <dbReference type="Pfam" id="PF06985"/>
    </source>
</evidence>
<dbReference type="EMBL" id="MU855824">
    <property type="protein sequence ID" value="KAK3899159.1"/>
    <property type="molecule type" value="Genomic_DNA"/>
</dbReference>
<reference evidence="2" key="2">
    <citation type="submission" date="2023-05" db="EMBL/GenBank/DDBJ databases">
        <authorList>
            <consortium name="Lawrence Berkeley National Laboratory"/>
            <person name="Steindorff A."/>
            <person name="Hensen N."/>
            <person name="Bonometti L."/>
            <person name="Westerberg I."/>
            <person name="Brannstrom I.O."/>
            <person name="Guillou S."/>
            <person name="Cros-Aarteil S."/>
            <person name="Calhoun S."/>
            <person name="Haridas S."/>
            <person name="Kuo A."/>
            <person name="Mondo S."/>
            <person name="Pangilinan J."/>
            <person name="Riley R."/>
            <person name="Labutti K."/>
            <person name="Andreopoulos B."/>
            <person name="Lipzen A."/>
            <person name="Chen C."/>
            <person name="Yanf M."/>
            <person name="Daum C."/>
            <person name="Ng V."/>
            <person name="Clum A."/>
            <person name="Ohm R."/>
            <person name="Martin F."/>
            <person name="Silar P."/>
            <person name="Natvig D."/>
            <person name="Lalanne C."/>
            <person name="Gautier V."/>
            <person name="Ament-Velasquez S.L."/>
            <person name="Kruys A."/>
            <person name="Hutchinson M.I."/>
            <person name="Powell A.J."/>
            <person name="Barry K."/>
            <person name="Miller A.N."/>
            <person name="Grigoriev I.V."/>
            <person name="Debuchy R."/>
            <person name="Gladieux P."/>
            <person name="Thoren M.H."/>
            <person name="Johannesson H."/>
        </authorList>
    </citation>
    <scope>NUCLEOTIDE SEQUENCE</scope>
    <source>
        <strain evidence="2">CBS 103.79</strain>
    </source>
</reference>
<reference evidence="2" key="1">
    <citation type="journal article" date="2023" name="Mol. Phylogenet. Evol.">
        <title>Genome-scale phylogeny and comparative genomics of the fungal order Sordariales.</title>
        <authorList>
            <person name="Hensen N."/>
            <person name="Bonometti L."/>
            <person name="Westerberg I."/>
            <person name="Brannstrom I.O."/>
            <person name="Guillou S."/>
            <person name="Cros-Aarteil S."/>
            <person name="Calhoun S."/>
            <person name="Haridas S."/>
            <person name="Kuo A."/>
            <person name="Mondo S."/>
            <person name="Pangilinan J."/>
            <person name="Riley R."/>
            <person name="LaButti K."/>
            <person name="Andreopoulos B."/>
            <person name="Lipzen A."/>
            <person name="Chen C."/>
            <person name="Yan M."/>
            <person name="Daum C."/>
            <person name="Ng V."/>
            <person name="Clum A."/>
            <person name="Steindorff A."/>
            <person name="Ohm R.A."/>
            <person name="Martin F."/>
            <person name="Silar P."/>
            <person name="Natvig D.O."/>
            <person name="Lalanne C."/>
            <person name="Gautier V."/>
            <person name="Ament-Velasquez S.L."/>
            <person name="Kruys A."/>
            <person name="Hutchinson M.I."/>
            <person name="Powell A.J."/>
            <person name="Barry K."/>
            <person name="Miller A.N."/>
            <person name="Grigoriev I.V."/>
            <person name="Debuchy R."/>
            <person name="Gladieux P."/>
            <person name="Hiltunen Thoren M."/>
            <person name="Johannesson H."/>
        </authorList>
    </citation>
    <scope>NUCLEOTIDE SEQUENCE</scope>
    <source>
        <strain evidence="2">CBS 103.79</strain>
    </source>
</reference>
<protein>
    <submittedName>
        <fullName evidence="2">Heterokaryon incompatibility protein-domain-containing protein</fullName>
    </submittedName>
</protein>
<dbReference type="AlphaFoldDB" id="A0AAN6MFB0"/>
<evidence type="ECO:0000313" key="2">
    <source>
        <dbReference type="EMBL" id="KAK3899159.1"/>
    </source>
</evidence>
<dbReference type="Proteomes" id="UP001303889">
    <property type="component" value="Unassembled WGS sequence"/>
</dbReference>
<dbReference type="PANTHER" id="PTHR10622">
    <property type="entry name" value="HET DOMAIN-CONTAINING PROTEIN"/>
    <property type="match status" value="1"/>
</dbReference>
<comment type="caution">
    <text evidence="2">The sequence shown here is derived from an EMBL/GenBank/DDBJ whole genome shotgun (WGS) entry which is preliminary data.</text>
</comment>
<feature type="domain" description="Heterokaryon incompatibility" evidence="1">
    <location>
        <begin position="23"/>
        <end position="110"/>
    </location>
</feature>